<gene>
    <name evidence="7" type="ORF">SAMN04487944_13119</name>
</gene>
<dbReference type="PANTHER" id="PTHR34983">
    <property type="entry name" value="ARABINOGALACTAN ENDO-BETA-1,4-GALACTANASE A"/>
    <property type="match status" value="1"/>
</dbReference>
<dbReference type="OrthoDB" id="9768786at2"/>
<dbReference type="GO" id="GO:0015926">
    <property type="term" value="F:glucosidase activity"/>
    <property type="evidence" value="ECO:0007669"/>
    <property type="project" value="InterPro"/>
</dbReference>
<keyword evidence="4" id="KW-0732">Signal</keyword>
<comment type="similarity">
    <text evidence="1 4">Belongs to the glycosyl hydrolase 53 family.</text>
</comment>
<dbReference type="Gene3D" id="3.20.20.80">
    <property type="entry name" value="Glycosidases"/>
    <property type="match status" value="1"/>
</dbReference>
<reference evidence="7 8" key="1">
    <citation type="submission" date="2016-10" db="EMBL/GenBank/DDBJ databases">
        <authorList>
            <person name="de Groot N.N."/>
        </authorList>
    </citation>
    <scope>NUCLEOTIDE SEQUENCE [LARGE SCALE GENOMIC DNA]</scope>
    <source>
        <strain evidence="7 8">CGMCC 1.7727</strain>
    </source>
</reference>
<feature type="chain" id="PRO_5011328133" description="Arabinogalactan endo-beta-1,4-galactanase" evidence="4">
    <location>
        <begin position="28"/>
        <end position="912"/>
    </location>
</feature>
<dbReference type="SUPFAM" id="SSF51445">
    <property type="entry name" value="(Trans)glycosidases"/>
    <property type="match status" value="1"/>
</dbReference>
<protein>
    <recommendedName>
        <fullName evidence="4">Arabinogalactan endo-beta-1,4-galactanase</fullName>
        <ecNumber evidence="4">3.2.1.89</ecNumber>
    </recommendedName>
</protein>
<evidence type="ECO:0000256" key="2">
    <source>
        <dbReference type="ARBA" id="ARBA00022801"/>
    </source>
</evidence>
<dbReference type="Pfam" id="PF07745">
    <property type="entry name" value="Glyco_hydro_53"/>
    <property type="match status" value="1"/>
</dbReference>
<dbReference type="Gene3D" id="2.60.120.260">
    <property type="entry name" value="Galactose-binding domain-like"/>
    <property type="match status" value="2"/>
</dbReference>
<feature type="domain" description="Bacterial Ig-like" evidence="6">
    <location>
        <begin position="588"/>
        <end position="647"/>
    </location>
</feature>
<dbReference type="EC" id="3.2.1.89" evidence="4"/>
<dbReference type="EMBL" id="FOGL01000031">
    <property type="protein sequence ID" value="SES27366.1"/>
    <property type="molecule type" value="Genomic_DNA"/>
</dbReference>
<dbReference type="PANTHER" id="PTHR34983:SF2">
    <property type="entry name" value="ENDO-BETA-1,4-GALACTANASE"/>
    <property type="match status" value="1"/>
</dbReference>
<dbReference type="AlphaFoldDB" id="A0A1H9W084"/>
<evidence type="ECO:0000256" key="4">
    <source>
        <dbReference type="RuleBase" id="RU361192"/>
    </source>
</evidence>
<evidence type="ECO:0000259" key="6">
    <source>
        <dbReference type="Pfam" id="PF07532"/>
    </source>
</evidence>
<dbReference type="InterPro" id="IPR011683">
    <property type="entry name" value="Glyco_hydro_53"/>
</dbReference>
<comment type="catalytic activity">
    <reaction evidence="4">
        <text>The enzyme specifically hydrolyzes (1-&gt;4)-beta-D-galactosidic linkages in type I arabinogalactans.</text>
        <dbReference type="EC" id="3.2.1.89"/>
    </reaction>
</comment>
<dbReference type="GO" id="GO:0031218">
    <property type="term" value="F:arabinogalactan endo-1,4-beta-galactosidase activity"/>
    <property type="evidence" value="ECO:0007669"/>
    <property type="project" value="UniProtKB-EC"/>
</dbReference>
<keyword evidence="2 4" id="KW-0378">Hydrolase</keyword>
<keyword evidence="8" id="KW-1185">Reference proteome</keyword>
<evidence type="ECO:0000313" key="8">
    <source>
        <dbReference type="Proteomes" id="UP000199687"/>
    </source>
</evidence>
<evidence type="ECO:0000256" key="1">
    <source>
        <dbReference type="ARBA" id="ARBA00010687"/>
    </source>
</evidence>
<dbReference type="Proteomes" id="UP000199687">
    <property type="component" value="Unassembled WGS sequence"/>
</dbReference>
<dbReference type="InterPro" id="IPR011081">
    <property type="entry name" value="Big_4"/>
</dbReference>
<feature type="signal peptide" evidence="4">
    <location>
        <begin position="1"/>
        <end position="27"/>
    </location>
</feature>
<organism evidence="7 8">
    <name type="scientific">Gracilibacillus ureilyticus</name>
    <dbReference type="NCBI Taxonomy" id="531814"/>
    <lineage>
        <taxon>Bacteria</taxon>
        <taxon>Bacillati</taxon>
        <taxon>Bacillota</taxon>
        <taxon>Bacilli</taxon>
        <taxon>Bacillales</taxon>
        <taxon>Bacillaceae</taxon>
        <taxon>Gracilibacillus</taxon>
    </lineage>
</organism>
<evidence type="ECO:0000256" key="5">
    <source>
        <dbReference type="SAM" id="Coils"/>
    </source>
</evidence>
<dbReference type="Gene3D" id="1.20.1270.90">
    <property type="entry name" value="AF1782-like"/>
    <property type="match status" value="1"/>
</dbReference>
<evidence type="ECO:0000256" key="3">
    <source>
        <dbReference type="ARBA" id="ARBA00023295"/>
    </source>
</evidence>
<dbReference type="STRING" id="531814.SAMN04487944_13119"/>
<proteinExistence type="inferred from homology"/>
<feature type="coiled-coil region" evidence="5">
    <location>
        <begin position="839"/>
        <end position="879"/>
    </location>
</feature>
<accession>A0A1H9W084</accession>
<keyword evidence="5" id="KW-0175">Coiled coil</keyword>
<name>A0A1H9W084_9BACI</name>
<evidence type="ECO:0000313" key="7">
    <source>
        <dbReference type="EMBL" id="SES27366.1"/>
    </source>
</evidence>
<dbReference type="InterPro" id="IPR017853">
    <property type="entry name" value="GH"/>
</dbReference>
<dbReference type="GO" id="GO:0045490">
    <property type="term" value="P:pectin catabolic process"/>
    <property type="evidence" value="ECO:0007669"/>
    <property type="project" value="TreeGrafter"/>
</dbReference>
<sequence>MKRVVTLFFTVFLVLGIFSLNSVSANSADNFLTNGGFETDLFTDNSWSIENVDWDQVTLNSTGEDATEGNYAFNYWVNDTASEEQNFTIQQTITSLSPGTYQLSVSSMGGEGLEAGNVELFAGDQKADAVATTGWNNWETIHFTFEITETKKEIAIGANITGAPNAWGNLDKFQLTAMEEDNDELPNPVEADIFVKQVEGLDDDFIKGVDVSSILSLEESGVKYYNEAGEEQDIFTTLADAGVNYVRVRVWNDPYDSNGNGYGGGNNDIEKAIEIGKRATANGMKLLVDFHYSDFWADPAKQQAPKAWQGLSLEEKKTALYNYTKDSLQQLIEEGVDVGMVQVGNETNGGMAGEFDWENITALFNEGSKAIREVDPNILVALHFTNPETAGRYESIAQTLATNNVDYDVFASSYYPFWHGTLDNLTSVLKHVANTYDKKVMVAETSYTYTSADGDGHGNTAPKETGQTINYPVTVQGQATAVRDVIEAVANVGEAGIGVFYWEPAWLPVGNPDNIDTDVNQQLWEQFGSGWATSYAAEYDPEDAGEWYGGSAVDNQALFDFYGNPLPSLNVFKYVNTGAITELKIDQINDISLSYSIDETITLPEKVVAVYNDGSEQEVTVQWEEKALEEAVASGEGSYIIEGLVEGGHTVKAHLTIQPKNYVQNPGFEESDTSMWTLTFAEGSDPHASIKENPANSRTGDYSLDFWSDTGVDFTVEQTITGLDPGYYQLSLFLQGGDANESNMFIYALSGEKEFMTETEVDGWVNWVNPTVTDILVTDGTITIGANIEANAGAWGTLDDFSLTKVGDYHEEPVDVTELETLIKKAKQIKSKLYTLDSYHDLKKAINKAKKDLKTIDSKASLNEAIEALQQAIDGLMLRDERPNDGGPPIDEDWLKKLLDFINGKLLVSYNN</sequence>
<dbReference type="RefSeq" id="WP_089744339.1">
    <property type="nucleotide sequence ID" value="NZ_FOGL01000031.1"/>
</dbReference>
<dbReference type="Pfam" id="PF07532">
    <property type="entry name" value="Big_4"/>
    <property type="match status" value="1"/>
</dbReference>
<keyword evidence="3 4" id="KW-0326">Glycosidase</keyword>